<dbReference type="Proteomes" id="UP000011205">
    <property type="component" value="Unassembled WGS sequence"/>
</dbReference>
<proteinExistence type="predicted"/>
<evidence type="ECO:0000313" key="2">
    <source>
        <dbReference type="EMBL" id="ELS50300.1"/>
    </source>
</evidence>
<dbReference type="InterPro" id="IPR029058">
    <property type="entry name" value="AB_hydrolase_fold"/>
</dbReference>
<dbReference type="Pfam" id="PF12697">
    <property type="entry name" value="Abhydrolase_6"/>
    <property type="match status" value="1"/>
</dbReference>
<dbReference type="SUPFAM" id="SSF53474">
    <property type="entry name" value="alpha/beta-Hydrolases"/>
    <property type="match status" value="1"/>
</dbReference>
<gene>
    <name evidence="2" type="ORF">STVIR_8780</name>
</gene>
<dbReference type="AlphaFoldDB" id="L8P1D5"/>
<reference evidence="2 3" key="1">
    <citation type="journal article" date="2013" name="Genome Announc.">
        <title>Draft Genome Sequence of Streptomyces viridochromogenes Strain Tu57, Producer of Avilamycin.</title>
        <authorList>
            <person name="Gruning B.A."/>
            <person name="Erxleben A."/>
            <person name="Hahnlein A."/>
            <person name="Gunther S."/>
        </authorList>
    </citation>
    <scope>NUCLEOTIDE SEQUENCE [LARGE SCALE GENOMIC DNA]</scope>
    <source>
        <strain evidence="2 3">Tue57</strain>
    </source>
</reference>
<dbReference type="InterPro" id="IPR050471">
    <property type="entry name" value="AB_hydrolase"/>
</dbReference>
<evidence type="ECO:0000313" key="3">
    <source>
        <dbReference type="Proteomes" id="UP000011205"/>
    </source>
</evidence>
<dbReference type="InterPro" id="IPR000073">
    <property type="entry name" value="AB_hydrolase_1"/>
</dbReference>
<dbReference type="EMBL" id="AMLP01000286">
    <property type="protein sequence ID" value="ELS50300.1"/>
    <property type="molecule type" value="Genomic_DNA"/>
</dbReference>
<name>L8P1D5_STRVR</name>
<dbReference type="Gene3D" id="3.40.50.1820">
    <property type="entry name" value="alpha/beta hydrolase"/>
    <property type="match status" value="1"/>
</dbReference>
<dbReference type="PANTHER" id="PTHR43433">
    <property type="entry name" value="HYDROLASE, ALPHA/BETA FOLD FAMILY PROTEIN"/>
    <property type="match status" value="1"/>
</dbReference>
<accession>L8P1D5</accession>
<comment type="caution">
    <text evidence="2">The sequence shown here is derived from an EMBL/GenBank/DDBJ whole genome shotgun (WGS) entry which is preliminary data.</text>
</comment>
<organism evidence="2 3">
    <name type="scientific">Streptomyces viridochromogenes Tue57</name>
    <dbReference type="NCBI Taxonomy" id="1160705"/>
    <lineage>
        <taxon>Bacteria</taxon>
        <taxon>Bacillati</taxon>
        <taxon>Actinomycetota</taxon>
        <taxon>Actinomycetes</taxon>
        <taxon>Kitasatosporales</taxon>
        <taxon>Streptomycetaceae</taxon>
        <taxon>Streptomyces</taxon>
    </lineage>
</organism>
<dbReference type="PATRIC" id="fig|1160705.3.peg.8675"/>
<evidence type="ECO:0000259" key="1">
    <source>
        <dbReference type="Pfam" id="PF12697"/>
    </source>
</evidence>
<dbReference type="GO" id="GO:0003824">
    <property type="term" value="F:catalytic activity"/>
    <property type="evidence" value="ECO:0007669"/>
    <property type="project" value="UniProtKB-ARBA"/>
</dbReference>
<sequence>MVADTAGLIQALDLAPCHVVGVSLGALIAQELAVYQPQLVRSAVLAATKARSDRARRAQDAANRALRESGVELPRAYRAVKTAFDMLSPVTVDDDGAVAEWLDLFEYSGDGTATSGQGWIDTGRDRRTELARVTVPCRVITFTDDRISPPHLGAEVAEAIPDCDLVELGDCGHLGYLERPEPFNQAVIEFLDKHSSLG</sequence>
<feature type="domain" description="AB hydrolase-1" evidence="1">
    <location>
        <begin position="3"/>
        <end position="186"/>
    </location>
</feature>
<dbReference type="PANTHER" id="PTHR43433:SF5">
    <property type="entry name" value="AB HYDROLASE-1 DOMAIN-CONTAINING PROTEIN"/>
    <property type="match status" value="1"/>
</dbReference>
<protein>
    <submittedName>
        <fullName evidence="2">Putative Type II thioesterase</fullName>
    </submittedName>
</protein>